<feature type="compositionally biased region" description="Low complexity" evidence="1">
    <location>
        <begin position="478"/>
        <end position="490"/>
    </location>
</feature>
<sequence length="637" mass="72933">MDIQILALTLVWIVAISLVIGYNLELRIVHSVLRSLNSNIAPRTERLEHRSIQYERDIRGILEGLRLILEGRQLELELYVEMAQRLAGSEPVDTGVQQEERLEEERDHGPTRALPGLSRRPRYQFPDSDLDKSDRESGVFITSARPHPAEGPLDLVSGYVGERRNARRNELRLRADRMLQVEDHWSDSDEEEIYFSNSPSLPSNQTEHSDEHHEHYDHQATSQAYEYDPQNYHPNHARVEDGPSDCCRAEEYPWGDFWDGTGLARRSTPAPDNGNRRVEAGPSTGRPEAETTLHSTSAPGTHAQQREAHSNLRRDRSAQPDVFPYYHSGTERLASENGYDGDHDDNEERARENNDDPLPGQGNHARAIDLGDLAIIYYANMKLFRALRAAERGEDSYPRRDLSSDCGEQAGYPSITLDQKVALYSDWVRRQSHSGQDSSIQAWEREVLRRGLLAMFEELVSRHLFMQREEEFDEVEAGPSRPRGGSSGRPEPADVEQDPVNPQPEDEPERGSSEDSFRPPAFLNDGDPEFERWLNRASTPDLILELSHHRTTQRQRTAIREVLRFHTSHREGVPEQRREREERAHLPDIENPVMPSASGGDASRLPRSAIEESTRERRSRGRRRPWGIARSFLRCTF</sequence>
<feature type="compositionally biased region" description="Polar residues" evidence="1">
    <location>
        <begin position="292"/>
        <end position="303"/>
    </location>
</feature>
<gene>
    <name evidence="2" type="ORF">K491DRAFT_100329</name>
</gene>
<feature type="compositionally biased region" description="Basic and acidic residues" evidence="1">
    <location>
        <begin position="98"/>
        <end position="110"/>
    </location>
</feature>
<protein>
    <submittedName>
        <fullName evidence="2">Uncharacterized protein</fullName>
    </submittedName>
</protein>
<feature type="region of interest" description="Disordered" evidence="1">
    <location>
        <begin position="471"/>
        <end position="528"/>
    </location>
</feature>
<proteinExistence type="predicted"/>
<feature type="compositionally biased region" description="Polar residues" evidence="1">
    <location>
        <begin position="195"/>
        <end position="206"/>
    </location>
</feature>
<reference evidence="2" key="1">
    <citation type="journal article" date="2020" name="Stud. Mycol.">
        <title>101 Dothideomycetes genomes: a test case for predicting lifestyles and emergence of pathogens.</title>
        <authorList>
            <person name="Haridas S."/>
            <person name="Albert R."/>
            <person name="Binder M."/>
            <person name="Bloem J."/>
            <person name="Labutti K."/>
            <person name="Salamov A."/>
            <person name="Andreopoulos B."/>
            <person name="Baker S."/>
            <person name="Barry K."/>
            <person name="Bills G."/>
            <person name="Bluhm B."/>
            <person name="Cannon C."/>
            <person name="Castanera R."/>
            <person name="Culley D."/>
            <person name="Daum C."/>
            <person name="Ezra D."/>
            <person name="Gonzalez J."/>
            <person name="Henrissat B."/>
            <person name="Kuo A."/>
            <person name="Liang C."/>
            <person name="Lipzen A."/>
            <person name="Lutzoni F."/>
            <person name="Magnuson J."/>
            <person name="Mondo S."/>
            <person name="Nolan M."/>
            <person name="Ohm R."/>
            <person name="Pangilinan J."/>
            <person name="Park H.-J."/>
            <person name="Ramirez L."/>
            <person name="Alfaro M."/>
            <person name="Sun H."/>
            <person name="Tritt A."/>
            <person name="Yoshinaga Y."/>
            <person name="Zwiers L.-H."/>
            <person name="Turgeon B."/>
            <person name="Goodwin S."/>
            <person name="Spatafora J."/>
            <person name="Crous P."/>
            <person name="Grigoriev I."/>
        </authorList>
    </citation>
    <scope>NUCLEOTIDE SEQUENCE</scope>
    <source>
        <strain evidence="2">CBS 122681</strain>
    </source>
</reference>
<evidence type="ECO:0000256" key="1">
    <source>
        <dbReference type="SAM" id="MobiDB-lite"/>
    </source>
</evidence>
<keyword evidence="3" id="KW-1185">Reference proteome</keyword>
<evidence type="ECO:0000313" key="2">
    <source>
        <dbReference type="EMBL" id="KAF2651288.1"/>
    </source>
</evidence>
<feature type="region of interest" description="Disordered" evidence="1">
    <location>
        <begin position="89"/>
        <end position="135"/>
    </location>
</feature>
<organism evidence="2 3">
    <name type="scientific">Lophiostoma macrostomum CBS 122681</name>
    <dbReference type="NCBI Taxonomy" id="1314788"/>
    <lineage>
        <taxon>Eukaryota</taxon>
        <taxon>Fungi</taxon>
        <taxon>Dikarya</taxon>
        <taxon>Ascomycota</taxon>
        <taxon>Pezizomycotina</taxon>
        <taxon>Dothideomycetes</taxon>
        <taxon>Pleosporomycetidae</taxon>
        <taxon>Pleosporales</taxon>
        <taxon>Lophiostomataceae</taxon>
        <taxon>Lophiostoma</taxon>
    </lineage>
</organism>
<evidence type="ECO:0000313" key="3">
    <source>
        <dbReference type="Proteomes" id="UP000799324"/>
    </source>
</evidence>
<feature type="compositionally biased region" description="Basic and acidic residues" evidence="1">
    <location>
        <begin position="304"/>
        <end position="318"/>
    </location>
</feature>
<dbReference type="Proteomes" id="UP000799324">
    <property type="component" value="Unassembled WGS sequence"/>
</dbReference>
<feature type="region of interest" description="Disordered" evidence="1">
    <location>
        <begin position="568"/>
        <end position="622"/>
    </location>
</feature>
<feature type="compositionally biased region" description="Basic and acidic residues" evidence="1">
    <location>
        <begin position="568"/>
        <end position="588"/>
    </location>
</feature>
<feature type="compositionally biased region" description="Basic and acidic residues" evidence="1">
    <location>
        <begin position="207"/>
        <end position="218"/>
    </location>
</feature>
<feature type="region of interest" description="Disordered" evidence="1">
    <location>
        <begin position="186"/>
        <end position="220"/>
    </location>
</feature>
<dbReference type="AlphaFoldDB" id="A0A6A6SXR8"/>
<feature type="region of interest" description="Disordered" evidence="1">
    <location>
        <begin position="258"/>
        <end position="362"/>
    </location>
</feature>
<accession>A0A6A6SXR8</accession>
<name>A0A6A6SXR8_9PLEO</name>
<dbReference type="EMBL" id="MU004430">
    <property type="protein sequence ID" value="KAF2651288.1"/>
    <property type="molecule type" value="Genomic_DNA"/>
</dbReference>